<dbReference type="PANTHER" id="PTHR28112:SF1">
    <property type="entry name" value="SRP-INDEPENDENT TARGETING PROTEIN 3"/>
    <property type="match status" value="1"/>
</dbReference>
<dbReference type="Proteomes" id="UP000039324">
    <property type="component" value="Unassembled WGS sequence"/>
</dbReference>
<keyword evidence="5" id="KW-1185">Reference proteome</keyword>
<dbReference type="STRING" id="37360.A0A0G4IH78"/>
<keyword evidence="4" id="KW-0496">Mitochondrion</keyword>
<evidence type="ECO:0000256" key="1">
    <source>
        <dbReference type="SAM" id="MobiDB-lite"/>
    </source>
</evidence>
<evidence type="ECO:0000313" key="3">
    <source>
        <dbReference type="EMBL" id="CEO94462.1"/>
    </source>
</evidence>
<dbReference type="GO" id="GO:0005739">
    <property type="term" value="C:mitochondrion"/>
    <property type="evidence" value="ECO:0007669"/>
    <property type="project" value="TreeGrafter"/>
</dbReference>
<dbReference type="OMA" id="IQMTHVE"/>
<keyword evidence="2" id="KW-0472">Membrane</keyword>
<geneLocation type="mitochondrion" evidence="4"/>
<keyword evidence="2" id="KW-0812">Transmembrane</keyword>
<evidence type="ECO:0000256" key="2">
    <source>
        <dbReference type="SAM" id="Phobius"/>
    </source>
</evidence>
<gene>
    <name evidence="3" type="ORF">PBRA_000247</name>
    <name evidence="4" type="ORF">PLBR_LOCUS4023</name>
</gene>
<dbReference type="AlphaFoldDB" id="A0A0G4IH78"/>
<dbReference type="GO" id="GO:0005783">
    <property type="term" value="C:endoplasmic reticulum"/>
    <property type="evidence" value="ECO:0007669"/>
    <property type="project" value="InterPro"/>
</dbReference>
<feature type="compositionally biased region" description="Basic residues" evidence="1">
    <location>
        <begin position="252"/>
        <end position="262"/>
    </location>
</feature>
<keyword evidence="2" id="KW-1133">Transmembrane helix</keyword>
<reference evidence="4 6" key="2">
    <citation type="submission" date="2018-03" db="EMBL/GenBank/DDBJ databases">
        <authorList>
            <person name="Fogelqvist J."/>
        </authorList>
    </citation>
    <scope>NUCLEOTIDE SEQUENCE [LARGE SCALE GENOMIC DNA]</scope>
</reference>
<dbReference type="EMBL" id="CDSF01000001">
    <property type="protein sequence ID" value="CEO94462.1"/>
    <property type="molecule type" value="Genomic_DNA"/>
</dbReference>
<evidence type="ECO:0000313" key="6">
    <source>
        <dbReference type="Proteomes" id="UP000290189"/>
    </source>
</evidence>
<dbReference type="EMBL" id="OVEO01000006">
    <property type="protein sequence ID" value="SPQ96808.1"/>
    <property type="molecule type" value="Genomic_DNA"/>
</dbReference>
<feature type="region of interest" description="Disordered" evidence="1">
    <location>
        <begin position="243"/>
        <end position="262"/>
    </location>
</feature>
<sequence length="262" mass="28757">MKIQSGSVYALRPGAVQNGPAGSSGRRSKSIPVTFTIGWALGEWRLVGVATTKSVAASPPMQDASLVKTLAPIALLTLLRQVDAEDPSIRFTMRCIGFGLTVAIAGIMFVLRKRILKQKDGEMVISLRESDLEPPNPLAAMMSNPDEAAAEPSIQMTHVEFDMKKWNDEAKRLAMQACVVAGVHWKWQYLIPIIISPTMALVGVIGSELFQIHIQGRTAASHPSLKRPWTKAPAKSIFTEARSALMNTQEKKAKKKRNRKDE</sequence>
<dbReference type="Proteomes" id="UP000290189">
    <property type="component" value="Unassembled WGS sequence"/>
</dbReference>
<reference evidence="3 5" key="1">
    <citation type="submission" date="2015-02" db="EMBL/GenBank/DDBJ databases">
        <authorList>
            <person name="Chooi Y.-H."/>
        </authorList>
    </citation>
    <scope>NUCLEOTIDE SEQUENCE [LARGE SCALE GENOMIC DNA]</scope>
    <source>
        <strain evidence="3">E3</strain>
    </source>
</reference>
<proteinExistence type="predicted"/>
<dbReference type="InterPro" id="IPR012098">
    <property type="entry name" value="SND3_fun"/>
</dbReference>
<dbReference type="Pfam" id="PF10032">
    <property type="entry name" value="Pho88"/>
    <property type="match status" value="1"/>
</dbReference>
<accession>A0A0G4IH78</accession>
<dbReference type="GO" id="GO:0045047">
    <property type="term" value="P:protein targeting to ER"/>
    <property type="evidence" value="ECO:0007669"/>
    <property type="project" value="InterPro"/>
</dbReference>
<name>A0A0G4IH78_PLABS</name>
<protein>
    <submittedName>
        <fullName evidence="3">Uncharacterized protein</fullName>
    </submittedName>
</protein>
<organism evidence="3 5">
    <name type="scientific">Plasmodiophora brassicae</name>
    <name type="common">Clubroot disease agent</name>
    <dbReference type="NCBI Taxonomy" id="37360"/>
    <lineage>
        <taxon>Eukaryota</taxon>
        <taxon>Sar</taxon>
        <taxon>Rhizaria</taxon>
        <taxon>Endomyxa</taxon>
        <taxon>Phytomyxea</taxon>
        <taxon>Plasmodiophorida</taxon>
        <taxon>Plasmodiophoridae</taxon>
        <taxon>Plasmodiophora</taxon>
    </lineage>
</organism>
<dbReference type="PANTHER" id="PTHR28112">
    <property type="entry name" value="SRP-INDEPENDENT TARGETING PROTEIN 3"/>
    <property type="match status" value="1"/>
</dbReference>
<evidence type="ECO:0000313" key="5">
    <source>
        <dbReference type="Proteomes" id="UP000039324"/>
    </source>
</evidence>
<evidence type="ECO:0000313" key="4">
    <source>
        <dbReference type="EMBL" id="SPQ96808.1"/>
    </source>
</evidence>
<feature type="transmembrane region" description="Helical" evidence="2">
    <location>
        <begin position="91"/>
        <end position="111"/>
    </location>
</feature>